<name>A0A426XXL8_ENSVE</name>
<proteinExistence type="predicted"/>
<comment type="caution">
    <text evidence="1">The sequence shown here is derived from an EMBL/GenBank/DDBJ whole genome shotgun (WGS) entry which is preliminary data.</text>
</comment>
<evidence type="ECO:0000313" key="1">
    <source>
        <dbReference type="EMBL" id="RRT44212.1"/>
    </source>
</evidence>
<dbReference type="AlphaFoldDB" id="A0A426XXL8"/>
<feature type="non-terminal residue" evidence="1">
    <location>
        <position position="1"/>
    </location>
</feature>
<protein>
    <submittedName>
        <fullName evidence="1">Uncharacterized protein</fullName>
    </submittedName>
</protein>
<reference evidence="1 2" key="1">
    <citation type="journal article" date="2014" name="Agronomy (Basel)">
        <title>A Draft Genome Sequence for Ensete ventricosum, the Drought-Tolerant Tree Against Hunger.</title>
        <authorList>
            <person name="Harrison J."/>
            <person name="Moore K.A."/>
            <person name="Paszkiewicz K."/>
            <person name="Jones T."/>
            <person name="Grant M."/>
            <person name="Ambacheew D."/>
            <person name="Muzemil S."/>
            <person name="Studholme D.J."/>
        </authorList>
    </citation>
    <scope>NUCLEOTIDE SEQUENCE [LARGE SCALE GENOMIC DNA]</scope>
</reference>
<accession>A0A426XXL8</accession>
<evidence type="ECO:0000313" key="2">
    <source>
        <dbReference type="Proteomes" id="UP000287651"/>
    </source>
</evidence>
<gene>
    <name evidence="1" type="ORF">B296_00050430</name>
</gene>
<dbReference type="EMBL" id="AMZH03016615">
    <property type="protein sequence ID" value="RRT44212.1"/>
    <property type="molecule type" value="Genomic_DNA"/>
</dbReference>
<organism evidence="1 2">
    <name type="scientific">Ensete ventricosum</name>
    <name type="common">Abyssinian banana</name>
    <name type="synonym">Musa ensete</name>
    <dbReference type="NCBI Taxonomy" id="4639"/>
    <lineage>
        <taxon>Eukaryota</taxon>
        <taxon>Viridiplantae</taxon>
        <taxon>Streptophyta</taxon>
        <taxon>Embryophyta</taxon>
        <taxon>Tracheophyta</taxon>
        <taxon>Spermatophyta</taxon>
        <taxon>Magnoliopsida</taxon>
        <taxon>Liliopsida</taxon>
        <taxon>Zingiberales</taxon>
        <taxon>Musaceae</taxon>
        <taxon>Ensete</taxon>
    </lineage>
</organism>
<dbReference type="Proteomes" id="UP000287651">
    <property type="component" value="Unassembled WGS sequence"/>
</dbReference>
<sequence>AGDASTRRRRPCGRLPPLMGATGLPFGLALAASSRPLAGGLSRGLAVGGWPCIGAGHGWTHLLLAAFAAKTQQEHVERFYTIQSLHTQFKTNLSHENLGSNTTVGKP</sequence>